<dbReference type="PANTHER" id="PTHR41313:SF1">
    <property type="entry name" value="DNA METHYLASE ADENINE-SPECIFIC DOMAIN-CONTAINING PROTEIN"/>
    <property type="match status" value="1"/>
</dbReference>
<feature type="non-terminal residue" evidence="1">
    <location>
        <position position="290"/>
    </location>
</feature>
<organism evidence="1 2">
    <name type="scientific">Acetobacter malorum</name>
    <dbReference type="NCBI Taxonomy" id="178901"/>
    <lineage>
        <taxon>Bacteria</taxon>
        <taxon>Pseudomonadati</taxon>
        <taxon>Pseudomonadota</taxon>
        <taxon>Alphaproteobacteria</taxon>
        <taxon>Acetobacterales</taxon>
        <taxon>Acetobacteraceae</taxon>
        <taxon>Acetobacter</taxon>
    </lineage>
</organism>
<sequence length="290" mass="32726">KLEGLAAQKDDLLHMGEMGIDQILVDEAQLFRKLSYATNQSDLRGVDPNGSQRAWDLFVKTRFLAKTDPTRPLIMASGSPITNTIAELWNVGRYMDLDALVARNLHEFDAWAANFGETRTELELQPNGLYKPVTRFTEFVNVADLMAMYRDFADVVQSDELARYVKLPSVKGGNRQIVVAESTEDFRAFQQTLAERMRAIEARSGRPQKGDDIILSVMNDARHGAIDLRFIAPWADDDPHSKLNVMIRKVFEIWHETSANRYTNPETGRAYDLPGAVQMIFSDLGTQASQ</sequence>
<evidence type="ECO:0000313" key="2">
    <source>
        <dbReference type="Proteomes" id="UP000075538"/>
    </source>
</evidence>
<dbReference type="Proteomes" id="UP000075538">
    <property type="component" value="Unassembled WGS sequence"/>
</dbReference>
<gene>
    <name evidence="1" type="ORF">AD953_00720</name>
</gene>
<reference evidence="1 2" key="1">
    <citation type="submission" date="2015-06" db="EMBL/GenBank/DDBJ databases">
        <title>Improved classification and identification of acetic acid bacteria using matrix-assisted laser desorption/ionization time-of-flight mass spectrometry; Gluconobacter nephelii and Gluconobacter uchimurae are later heterotypic synonyms of Gluconobacter japonicus and Gluconobacter oxydans, respectively.</title>
        <authorList>
            <person name="Li L."/>
            <person name="Cleenwerck I."/>
            <person name="De Vuyst L."/>
            <person name="Vandamme P."/>
        </authorList>
    </citation>
    <scope>NUCLEOTIDE SEQUENCE [LARGE SCALE GENOMIC DNA]</scope>
    <source>
        <strain evidence="1 2">LMG 1604</strain>
    </source>
</reference>
<comment type="caution">
    <text evidence="1">The sequence shown here is derived from an EMBL/GenBank/DDBJ whole genome shotgun (WGS) entry which is preliminary data.</text>
</comment>
<name>A0A149VI80_9PROT</name>
<dbReference type="InterPro" id="IPR052933">
    <property type="entry name" value="DNA_Protect_Modify"/>
</dbReference>
<protein>
    <submittedName>
        <fullName evidence="1">Lactate dehydrogenase</fullName>
    </submittedName>
</protein>
<dbReference type="AlphaFoldDB" id="A0A149VI80"/>
<proteinExistence type="predicted"/>
<feature type="non-terminal residue" evidence="1">
    <location>
        <position position="1"/>
    </location>
</feature>
<dbReference type="PANTHER" id="PTHR41313">
    <property type="entry name" value="ADENINE-SPECIFIC METHYLTRANSFERASE"/>
    <property type="match status" value="1"/>
</dbReference>
<accession>A0A149VI80</accession>
<evidence type="ECO:0000313" key="1">
    <source>
        <dbReference type="EMBL" id="KXV79890.1"/>
    </source>
</evidence>
<dbReference type="EMBL" id="LHZZ01000122">
    <property type="protein sequence ID" value="KXV79890.1"/>
    <property type="molecule type" value="Genomic_DNA"/>
</dbReference>